<keyword evidence="2" id="KW-0547">Nucleotide-binding</keyword>
<keyword evidence="4" id="KW-0238">DNA-binding</keyword>
<proteinExistence type="inferred from homology"/>
<evidence type="ECO:0000256" key="2">
    <source>
        <dbReference type="ARBA" id="ARBA00022741"/>
    </source>
</evidence>
<dbReference type="SUPFAM" id="SSF48334">
    <property type="entry name" value="DNA repair protein MutS, domain III"/>
    <property type="match status" value="1"/>
</dbReference>
<dbReference type="GO" id="GO:0140664">
    <property type="term" value="F:ATP-dependent DNA damage sensor activity"/>
    <property type="evidence" value="ECO:0007669"/>
    <property type="project" value="InterPro"/>
</dbReference>
<dbReference type="Pfam" id="PF00488">
    <property type="entry name" value="MutS_V"/>
    <property type="match status" value="1"/>
</dbReference>
<dbReference type="InterPro" id="IPR007696">
    <property type="entry name" value="DNA_mismatch_repair_MutS_core"/>
</dbReference>
<dbReference type="InterPro" id="IPR000432">
    <property type="entry name" value="DNA_mismatch_repair_MutS_C"/>
</dbReference>
<comment type="similarity">
    <text evidence="1">Belongs to the DNA mismatch repair MutS family.</text>
</comment>
<dbReference type="AlphaFoldDB" id="A0A812S895"/>
<dbReference type="PANTHER" id="PTHR11361:SF20">
    <property type="entry name" value="MUTS PROTEIN HOMOLOG 5"/>
    <property type="match status" value="1"/>
</dbReference>
<dbReference type="GO" id="GO:0005634">
    <property type="term" value="C:nucleus"/>
    <property type="evidence" value="ECO:0007669"/>
    <property type="project" value="TreeGrafter"/>
</dbReference>
<keyword evidence="7" id="KW-1185">Reference proteome</keyword>
<dbReference type="Proteomes" id="UP000604046">
    <property type="component" value="Unassembled WGS sequence"/>
</dbReference>
<evidence type="ECO:0000256" key="3">
    <source>
        <dbReference type="ARBA" id="ARBA00022840"/>
    </source>
</evidence>
<dbReference type="GO" id="GO:0030983">
    <property type="term" value="F:mismatched DNA binding"/>
    <property type="evidence" value="ECO:0007669"/>
    <property type="project" value="InterPro"/>
</dbReference>
<dbReference type="GO" id="GO:0005524">
    <property type="term" value="F:ATP binding"/>
    <property type="evidence" value="ECO:0007669"/>
    <property type="project" value="UniProtKB-KW"/>
</dbReference>
<dbReference type="InterPro" id="IPR036187">
    <property type="entry name" value="DNA_mismatch_repair_MutS_sf"/>
</dbReference>
<dbReference type="GO" id="GO:0051026">
    <property type="term" value="P:chiasma assembly"/>
    <property type="evidence" value="ECO:0007669"/>
    <property type="project" value="TreeGrafter"/>
</dbReference>
<dbReference type="OrthoDB" id="295033at2759"/>
<dbReference type="GO" id="GO:0006298">
    <property type="term" value="P:mismatch repair"/>
    <property type="evidence" value="ECO:0007669"/>
    <property type="project" value="InterPro"/>
</dbReference>
<dbReference type="SUPFAM" id="SSF52540">
    <property type="entry name" value="P-loop containing nucleoside triphosphate hydrolases"/>
    <property type="match status" value="1"/>
</dbReference>
<dbReference type="SMART" id="SM00533">
    <property type="entry name" value="MUTSd"/>
    <property type="match status" value="1"/>
</dbReference>
<dbReference type="InterPro" id="IPR045076">
    <property type="entry name" value="MutS"/>
</dbReference>
<dbReference type="Gene3D" id="3.40.50.300">
    <property type="entry name" value="P-loop containing nucleotide triphosphate hydrolases"/>
    <property type="match status" value="1"/>
</dbReference>
<reference evidence="6" key="1">
    <citation type="submission" date="2021-02" db="EMBL/GenBank/DDBJ databases">
        <authorList>
            <person name="Dougan E. K."/>
            <person name="Rhodes N."/>
            <person name="Thang M."/>
            <person name="Chan C."/>
        </authorList>
    </citation>
    <scope>NUCLEOTIDE SEQUENCE</scope>
</reference>
<dbReference type="Gene3D" id="1.10.1420.10">
    <property type="match status" value="1"/>
</dbReference>
<dbReference type="PANTHER" id="PTHR11361">
    <property type="entry name" value="DNA MISMATCH REPAIR PROTEIN MUTS FAMILY MEMBER"/>
    <property type="match status" value="1"/>
</dbReference>
<evidence type="ECO:0000256" key="4">
    <source>
        <dbReference type="ARBA" id="ARBA00023125"/>
    </source>
</evidence>
<evidence type="ECO:0000313" key="6">
    <source>
        <dbReference type="EMBL" id="CAE7470383.1"/>
    </source>
</evidence>
<comment type="caution">
    <text evidence="6">The sequence shown here is derived from an EMBL/GenBank/DDBJ whole genome shotgun (WGS) entry which is preliminary data.</text>
</comment>
<feature type="domain" description="DNA mismatch repair proteins mutS family" evidence="5">
    <location>
        <begin position="713"/>
        <end position="729"/>
    </location>
</feature>
<evidence type="ECO:0000313" key="7">
    <source>
        <dbReference type="Proteomes" id="UP000604046"/>
    </source>
</evidence>
<protein>
    <submittedName>
        <fullName evidence="6">MSH5 protein</fullName>
    </submittedName>
</protein>
<evidence type="ECO:0000256" key="1">
    <source>
        <dbReference type="ARBA" id="ARBA00006271"/>
    </source>
</evidence>
<organism evidence="6 7">
    <name type="scientific">Symbiodinium natans</name>
    <dbReference type="NCBI Taxonomy" id="878477"/>
    <lineage>
        <taxon>Eukaryota</taxon>
        <taxon>Sar</taxon>
        <taxon>Alveolata</taxon>
        <taxon>Dinophyceae</taxon>
        <taxon>Suessiales</taxon>
        <taxon>Symbiodiniaceae</taxon>
        <taxon>Symbiodinium</taxon>
    </lineage>
</organism>
<keyword evidence="3" id="KW-0067">ATP-binding</keyword>
<dbReference type="EMBL" id="CAJNDS010002429">
    <property type="protein sequence ID" value="CAE7470383.1"/>
    <property type="molecule type" value="Genomic_DNA"/>
</dbReference>
<dbReference type="PROSITE" id="PS00486">
    <property type="entry name" value="DNA_MISMATCH_REPAIR_2"/>
    <property type="match status" value="1"/>
</dbReference>
<name>A0A812S895_9DINO</name>
<sequence>MAFAEIQEPGLPQEISVIFAFCAGRGGRCGLAYVDLDETERVLWAADVLDPEFTEILRLKERLLCQSDDGRGPGREDGQQSSHLVVRSGLCVVPSRSPPQLLQCALSPVEESGDSFPTATQKAGDFDVEASKLRLVTLFQALQSMSKSKTSTSTTADASTTASDVWVPGQTTPLATLDLGNEQLVRAAGGLLRFLEQNRKLLGQIEGQWQPCVQDVKLFAPEDSAFVDVQTLMALQVVQEHRQSLMRLGKPREGLSLLGLLEPFVSSTSGRIMLRRWLHQPSRNVELLKARHDAVESVLGLLRGSSAELVRQLHRELKEVQDVPAILSRLYRCYHFDNVGDWRALAATLSHMSTCLELITQASKLGSRGLFFSVQGDGLAEDVQAAESLLQRVVDWDGHFTEGHFDGSLVHVQRGVDRRLDGLRQQYLNIESHLSDIASLEKKRLLRPLSQGRSSLQRAVDSVLFHYFPQLGFHASLPNPMASSGEVDADAMDFLKRKGCIPLPAEDWSYQFAGGPRLFYKCDMARRLDTEIGDLVLQARDVELQILGEVLERIRRLEGRLRKAAQLLAEVDVIQAFSSAALQYKWNRPKFSAKPGLLHIVRGRHPLVEAMMTAHHGFVPNSTEIGLEDREYRVQVVTGANLAGKSVYLKQVGLITYMAHTGSFVPADEAELGLCDFIFSRIQSCDSATRNCSTFTLDLCQLSLALKHATASSLILIDEFGKGTRAVDGVALLGATVEYFCRWANGPKVLITTHFTEIFRMNLVSQSEPFLQVSHLRILPPDDSEGTSQILPDTASVGSIAYLYQMATGCSEKSFGLECAAQAGLDSSVISRAANILAMLESGNPEPEAQATPGPKLTEQQQAVCQMIVDRLCALDLDTDDEDASKALLAFVASKADEISFGECTT</sequence>
<gene>
    <name evidence="6" type="primary">MSH5</name>
    <name evidence="6" type="ORF">SNAT2548_LOCUS26384</name>
</gene>
<dbReference type="Pfam" id="PF05192">
    <property type="entry name" value="MutS_III"/>
    <property type="match status" value="1"/>
</dbReference>
<dbReference type="SMART" id="SM00534">
    <property type="entry name" value="MUTSac"/>
    <property type="match status" value="1"/>
</dbReference>
<accession>A0A812S895</accession>
<dbReference type="InterPro" id="IPR027417">
    <property type="entry name" value="P-loop_NTPase"/>
</dbReference>
<evidence type="ECO:0000259" key="5">
    <source>
        <dbReference type="PROSITE" id="PS00486"/>
    </source>
</evidence>